<feature type="coiled-coil region" evidence="2">
    <location>
        <begin position="519"/>
        <end position="579"/>
    </location>
</feature>
<feature type="region of interest" description="Disordered" evidence="3">
    <location>
        <begin position="128"/>
        <end position="258"/>
    </location>
</feature>
<reference evidence="5" key="2">
    <citation type="submission" date="2025-09" db="UniProtKB">
        <authorList>
            <consortium name="Ensembl"/>
        </authorList>
    </citation>
    <scope>IDENTIFICATION</scope>
</reference>
<feature type="compositionally biased region" description="Acidic residues" evidence="3">
    <location>
        <begin position="444"/>
        <end position="453"/>
    </location>
</feature>
<dbReference type="PANTHER" id="PTHR15904">
    <property type="entry name" value="FAM13"/>
    <property type="match status" value="1"/>
</dbReference>
<dbReference type="InterPro" id="IPR059029">
    <property type="entry name" value="FAM13A_dom"/>
</dbReference>
<name>A0A3B4ULP7_SERDU</name>
<feature type="compositionally biased region" description="Low complexity" evidence="3">
    <location>
        <begin position="203"/>
        <end position="226"/>
    </location>
</feature>
<dbReference type="Ensembl" id="ENSSDUT00000019620.1">
    <property type="protein sequence ID" value="ENSSDUP00000019272.1"/>
    <property type="gene ID" value="ENSSDUG00000014050.1"/>
</dbReference>
<evidence type="ECO:0000256" key="3">
    <source>
        <dbReference type="SAM" id="MobiDB-lite"/>
    </source>
</evidence>
<feature type="domain" description="FAM13A-like" evidence="4">
    <location>
        <begin position="514"/>
        <end position="583"/>
    </location>
</feature>
<dbReference type="PANTHER" id="PTHR15904:SF19">
    <property type="entry name" value="PROTEIN FAM13C"/>
    <property type="match status" value="1"/>
</dbReference>
<evidence type="ECO:0000256" key="2">
    <source>
        <dbReference type="SAM" id="Coils"/>
    </source>
</evidence>
<dbReference type="Proteomes" id="UP000261420">
    <property type="component" value="Unplaced"/>
</dbReference>
<reference evidence="5" key="1">
    <citation type="submission" date="2025-08" db="UniProtKB">
        <authorList>
            <consortium name="Ensembl"/>
        </authorList>
    </citation>
    <scope>IDENTIFICATION</scope>
</reference>
<evidence type="ECO:0000313" key="6">
    <source>
        <dbReference type="Proteomes" id="UP000261420"/>
    </source>
</evidence>
<accession>A0A3B4ULP7</accession>
<protein>
    <submittedName>
        <fullName evidence="5">Protein FAM13C-like</fullName>
    </submittedName>
</protein>
<feature type="compositionally biased region" description="Low complexity" evidence="3">
    <location>
        <begin position="85"/>
        <end position="102"/>
    </location>
</feature>
<dbReference type="AlphaFoldDB" id="A0A3B4ULP7"/>
<organism evidence="5 6">
    <name type="scientific">Seriola dumerili</name>
    <name type="common">Greater amberjack</name>
    <name type="synonym">Caranx dumerili</name>
    <dbReference type="NCBI Taxonomy" id="41447"/>
    <lineage>
        <taxon>Eukaryota</taxon>
        <taxon>Metazoa</taxon>
        <taxon>Chordata</taxon>
        <taxon>Craniata</taxon>
        <taxon>Vertebrata</taxon>
        <taxon>Euteleostomi</taxon>
        <taxon>Actinopterygii</taxon>
        <taxon>Neopterygii</taxon>
        <taxon>Teleostei</taxon>
        <taxon>Neoteleostei</taxon>
        <taxon>Acanthomorphata</taxon>
        <taxon>Carangaria</taxon>
        <taxon>Carangiformes</taxon>
        <taxon>Carangidae</taxon>
        <taxon>Seriola</taxon>
    </lineage>
</organism>
<evidence type="ECO:0000313" key="5">
    <source>
        <dbReference type="Ensembl" id="ENSSDUP00000019272.1"/>
    </source>
</evidence>
<feature type="compositionally biased region" description="Low complexity" evidence="3">
    <location>
        <begin position="169"/>
        <end position="184"/>
    </location>
</feature>
<dbReference type="OMA" id="CHSADEN"/>
<feature type="compositionally biased region" description="Gly residues" evidence="3">
    <location>
        <begin position="185"/>
        <end position="202"/>
    </location>
</feature>
<feature type="coiled-coil region" evidence="2">
    <location>
        <begin position="265"/>
        <end position="332"/>
    </location>
</feature>
<keyword evidence="6" id="KW-1185">Reference proteome</keyword>
<dbReference type="InterPro" id="IPR039102">
    <property type="entry name" value="FAM13"/>
</dbReference>
<keyword evidence="2" id="KW-0175">Coiled coil</keyword>
<feature type="region of interest" description="Disordered" evidence="3">
    <location>
        <begin position="444"/>
        <end position="489"/>
    </location>
</feature>
<comment type="similarity">
    <text evidence="1">Belongs to the FAM13 family.</text>
</comment>
<dbReference type="GeneTree" id="ENSGT00950000183033"/>
<feature type="region of interest" description="Disordered" evidence="3">
    <location>
        <begin position="85"/>
        <end position="113"/>
    </location>
</feature>
<dbReference type="Pfam" id="PF26116">
    <property type="entry name" value="FAM13A"/>
    <property type="match status" value="1"/>
</dbReference>
<evidence type="ECO:0000259" key="4">
    <source>
        <dbReference type="Pfam" id="PF26116"/>
    </source>
</evidence>
<evidence type="ECO:0000256" key="1">
    <source>
        <dbReference type="ARBA" id="ARBA00007549"/>
    </source>
</evidence>
<sequence>MLNLCFYPLPQSLSVPLTCLYNIHFQLKHHTNVAAGSGTCFHFKITGSSANGHQVSVWTGSVQVKLPPLLNTSSLLKLQALEVEGGPSLGPSPEESPPALGSKEQKSPCGLAELGGKEGKTLALCHSADENSPPELLTVLTRPPQSPRHQPLTTIRPGQQPLTPDGVLSPSPHHSPYSPQRSSPGGEGGGGGGGGGEGGGGALLQLLAGGPSPLPSPRCSSLSHSLRFNSDPDTAPSPPCSQQYILSRGRGDRTEGSEDMCVPSIPFLTRQIQTLKKKVRRFEDQFEQEMNYKPSHNDKYSNPEMVRVMSELAKARKQLKELRLRQSVFESKEQDGAANTDVCRYGSRQQGASEHRPTLEETVDSLFRRLREKRQALGLPDNMKEMTQAQMVLEKITLQKCLLYLESLHGRPGTKQERNLVKPLYDRYKMIKHLLCVSPITTIEEEDGSDEDSVSSRTVDELPVPPPPHRATRPAAGEEDSDRDSDPAFVSPLDEVKAVHQQAAVTTANLHEASRSQLLQSLRETRAEKKNRRKALREFEDQFYRQTGRICQKEDRTPMKEEYQEYKQLKAKLRLLEVLLSKQNVTKTM</sequence>
<proteinExistence type="inferred from homology"/>
<feature type="compositionally biased region" description="Polar residues" evidence="3">
    <location>
        <begin position="147"/>
        <end position="162"/>
    </location>
</feature>